<evidence type="ECO:0000259" key="3">
    <source>
        <dbReference type="SMART" id="SM00079"/>
    </source>
</evidence>
<dbReference type="InterPro" id="IPR001320">
    <property type="entry name" value="Iontro_rcpt_C"/>
</dbReference>
<reference evidence="4 5" key="1">
    <citation type="journal article" date="2011" name="Stand. Genomic Sci.">
        <title>High quality draft genome sequence of Segniliparus rugosus CDC 945(T)= (ATCC BAA-974(T)).</title>
        <authorList>
            <person name="Earl A.M."/>
            <person name="Desjardins C.A."/>
            <person name="Fitzgerald M.G."/>
            <person name="Arachchi H.M."/>
            <person name="Zeng Q."/>
            <person name="Mehta T."/>
            <person name="Griggs A."/>
            <person name="Birren B.W."/>
            <person name="Toney N.C."/>
            <person name="Carr J."/>
            <person name="Posey J."/>
            <person name="Butler W.R."/>
        </authorList>
    </citation>
    <scope>NUCLEOTIDE SEQUENCE [LARGE SCALE GENOMIC DNA]</scope>
    <source>
        <strain evidence="5">ATCC BAA-974 / DSM 45345 / CCUG 50838 / CIP 108380 / JCM 13579 / CDC 945</strain>
    </source>
</reference>
<name>E5XPH0_SEGRC</name>
<evidence type="ECO:0000256" key="1">
    <source>
        <dbReference type="ARBA" id="ARBA00022729"/>
    </source>
</evidence>
<keyword evidence="5" id="KW-1185">Reference proteome</keyword>
<dbReference type="EMBL" id="ACZI02000003">
    <property type="protein sequence ID" value="EFV13753.2"/>
    <property type="molecule type" value="Genomic_DNA"/>
</dbReference>
<dbReference type="Proteomes" id="UP000004816">
    <property type="component" value="Unassembled WGS sequence"/>
</dbReference>
<feature type="domain" description="Ionotropic glutamate receptor C-terminal" evidence="3">
    <location>
        <begin position="35"/>
        <end position="270"/>
    </location>
</feature>
<accession>E5XPH0</accession>
<dbReference type="GO" id="GO:0015276">
    <property type="term" value="F:ligand-gated monoatomic ion channel activity"/>
    <property type="evidence" value="ECO:0007669"/>
    <property type="project" value="InterPro"/>
</dbReference>
<protein>
    <recommendedName>
        <fullName evidence="6">Amino acid ABC transporter substrate-binding protein</fullName>
    </recommendedName>
</protein>
<dbReference type="PANTHER" id="PTHR35936:SF19">
    <property type="entry name" value="AMINO-ACID-BINDING PROTEIN YXEM-RELATED"/>
    <property type="match status" value="1"/>
</dbReference>
<dbReference type="AlphaFoldDB" id="E5XPH0"/>
<dbReference type="STRING" id="679197.HMPREF9336_01392"/>
<dbReference type="RefSeq" id="WP_021030911.1">
    <property type="nucleotide sequence ID" value="NZ_KI391954.1"/>
</dbReference>
<dbReference type="GO" id="GO:0016020">
    <property type="term" value="C:membrane"/>
    <property type="evidence" value="ECO:0007669"/>
    <property type="project" value="InterPro"/>
</dbReference>
<comment type="caution">
    <text evidence="4">The sequence shown here is derived from an EMBL/GenBank/DDBJ whole genome shotgun (WGS) entry which is preliminary data.</text>
</comment>
<sequence>MLGLGLVGCAPEDDGPVRPADCRNIAALPLRAPGKLTVATDQPAYAPWFRSDDPANGQGYESALAYAVAGEMGFSKEQVVWTRVPFANAFAPGEKAFDFDVNQVSITEARRRVVDFSTGYYRVKQVVLEIRGVLPGPAAPSAPSLAEVAGEKIGVVVGTTSAQSVEQVVKPKEPVAYYDTNDLAAQALLSGQVGALVVDLPTGFEINSSSRTRISDGEVAVVGTIPSVADEQFGLVLGKGSPLTSCVDEALGRLRQNGSLAELERRWLGEGAGVPTLR</sequence>
<evidence type="ECO:0000313" key="5">
    <source>
        <dbReference type="Proteomes" id="UP000004816"/>
    </source>
</evidence>
<dbReference type="CDD" id="cd13530">
    <property type="entry name" value="PBP2_peptides_like"/>
    <property type="match status" value="1"/>
</dbReference>
<evidence type="ECO:0000259" key="2">
    <source>
        <dbReference type="SMART" id="SM00062"/>
    </source>
</evidence>
<dbReference type="SMART" id="SM00079">
    <property type="entry name" value="PBPe"/>
    <property type="match status" value="1"/>
</dbReference>
<organism evidence="4 5">
    <name type="scientific">Segniliparus rugosus (strain ATCC BAA-974 / DSM 45345 / CCUG 50838 / CIP 108380 / JCM 13579 / CDC 945)</name>
    <dbReference type="NCBI Taxonomy" id="679197"/>
    <lineage>
        <taxon>Bacteria</taxon>
        <taxon>Bacillati</taxon>
        <taxon>Actinomycetota</taxon>
        <taxon>Actinomycetes</taxon>
        <taxon>Mycobacteriales</taxon>
        <taxon>Segniliparaceae</taxon>
        <taxon>Segniliparus</taxon>
    </lineage>
</organism>
<dbReference type="SUPFAM" id="SSF53850">
    <property type="entry name" value="Periplasmic binding protein-like II"/>
    <property type="match status" value="1"/>
</dbReference>
<dbReference type="InterPro" id="IPR001638">
    <property type="entry name" value="Solute-binding_3/MltF_N"/>
</dbReference>
<gene>
    <name evidence="4" type="ORF">HMPREF9336_01392</name>
</gene>
<proteinExistence type="predicted"/>
<feature type="domain" description="Solute-binding protein family 3/N-terminal" evidence="2">
    <location>
        <begin position="35"/>
        <end position="271"/>
    </location>
</feature>
<keyword evidence="1" id="KW-0732">Signal</keyword>
<dbReference type="Pfam" id="PF00497">
    <property type="entry name" value="SBP_bac_3"/>
    <property type="match status" value="1"/>
</dbReference>
<evidence type="ECO:0000313" key="4">
    <source>
        <dbReference type="EMBL" id="EFV13753.2"/>
    </source>
</evidence>
<dbReference type="eggNOG" id="COG0834">
    <property type="taxonomic scope" value="Bacteria"/>
</dbReference>
<dbReference type="PANTHER" id="PTHR35936">
    <property type="entry name" value="MEMBRANE-BOUND LYTIC MUREIN TRANSGLYCOSYLASE F"/>
    <property type="match status" value="1"/>
</dbReference>
<dbReference type="Gene3D" id="3.40.190.10">
    <property type="entry name" value="Periplasmic binding protein-like II"/>
    <property type="match status" value="2"/>
</dbReference>
<dbReference type="HOGENOM" id="CLU_019602_18_3_11"/>
<dbReference type="SMART" id="SM00062">
    <property type="entry name" value="PBPb"/>
    <property type="match status" value="1"/>
</dbReference>
<evidence type="ECO:0008006" key="6">
    <source>
        <dbReference type="Google" id="ProtNLM"/>
    </source>
</evidence>